<evidence type="ECO:0000256" key="1">
    <source>
        <dbReference type="SAM" id="MobiDB-lite"/>
    </source>
</evidence>
<evidence type="ECO:0000313" key="3">
    <source>
        <dbReference type="Proteomes" id="UP000030746"/>
    </source>
</evidence>
<feature type="compositionally biased region" description="Pro residues" evidence="1">
    <location>
        <begin position="173"/>
        <end position="185"/>
    </location>
</feature>
<dbReference type="Proteomes" id="UP000030746">
    <property type="component" value="Unassembled WGS sequence"/>
</dbReference>
<evidence type="ECO:0000313" key="2">
    <source>
        <dbReference type="EMBL" id="ESO94145.1"/>
    </source>
</evidence>
<proteinExistence type="predicted"/>
<dbReference type="CTD" id="20238677"/>
<feature type="region of interest" description="Disordered" evidence="1">
    <location>
        <begin position="106"/>
        <end position="142"/>
    </location>
</feature>
<feature type="region of interest" description="Disordered" evidence="1">
    <location>
        <begin position="1"/>
        <end position="30"/>
    </location>
</feature>
<keyword evidence="3" id="KW-1185">Reference proteome</keyword>
<dbReference type="GeneID" id="20238677"/>
<dbReference type="KEGG" id="lgi:LOTGIDRAFT_161345"/>
<reference evidence="2 3" key="1">
    <citation type="journal article" date="2013" name="Nature">
        <title>Insights into bilaterian evolution from three spiralian genomes.</title>
        <authorList>
            <person name="Simakov O."/>
            <person name="Marletaz F."/>
            <person name="Cho S.J."/>
            <person name="Edsinger-Gonzales E."/>
            <person name="Havlak P."/>
            <person name="Hellsten U."/>
            <person name="Kuo D.H."/>
            <person name="Larsson T."/>
            <person name="Lv J."/>
            <person name="Arendt D."/>
            <person name="Savage R."/>
            <person name="Osoegawa K."/>
            <person name="de Jong P."/>
            <person name="Grimwood J."/>
            <person name="Chapman J.A."/>
            <person name="Shapiro H."/>
            <person name="Aerts A."/>
            <person name="Otillar R.P."/>
            <person name="Terry A.Y."/>
            <person name="Boore J.L."/>
            <person name="Grigoriev I.V."/>
            <person name="Lindberg D.R."/>
            <person name="Seaver E.C."/>
            <person name="Weisblat D.A."/>
            <person name="Putnam N.H."/>
            <person name="Rokhsar D.S."/>
        </authorList>
    </citation>
    <scope>NUCLEOTIDE SEQUENCE [LARGE SCALE GENOMIC DNA]</scope>
</reference>
<protein>
    <submittedName>
        <fullName evidence="2">Uncharacterized protein</fullName>
    </submittedName>
</protein>
<feature type="region of interest" description="Disordered" evidence="1">
    <location>
        <begin position="163"/>
        <end position="204"/>
    </location>
</feature>
<dbReference type="HOGENOM" id="CLU_1344624_0_0_1"/>
<sequence>MERRGFKPERTRSPAYEKRNRHRRHDTGTDEIIRFVRERQLERQPTILRLQKKAPLPDIGQLPPLGVQDSGFIDKPVEDSYSEEYDVPDDEVMAIEQNAGILCASPVGNRRSDFRSNKSLGSKSFQSFPSRNDPSRLSNRSLNKSFNGRYIRVNRLLNPLPPLMRRDELPVRPSAPSPSVTPPLPGHEDELDSAGEPIDFIDPA</sequence>
<accession>V4AG50</accession>
<dbReference type="OrthoDB" id="6090416at2759"/>
<dbReference type="OMA" id="ANQLMER"/>
<dbReference type="EMBL" id="KB201847">
    <property type="protein sequence ID" value="ESO94145.1"/>
    <property type="molecule type" value="Genomic_DNA"/>
</dbReference>
<feature type="compositionally biased region" description="Basic and acidic residues" evidence="1">
    <location>
        <begin position="1"/>
        <end position="18"/>
    </location>
</feature>
<gene>
    <name evidence="2" type="ORF">LOTGIDRAFT_161345</name>
</gene>
<dbReference type="RefSeq" id="XP_009054994.1">
    <property type="nucleotide sequence ID" value="XM_009056746.1"/>
</dbReference>
<feature type="compositionally biased region" description="Polar residues" evidence="1">
    <location>
        <begin position="117"/>
        <end position="142"/>
    </location>
</feature>
<name>V4AG50_LOTGI</name>
<dbReference type="AlphaFoldDB" id="V4AG50"/>
<organism evidence="2 3">
    <name type="scientific">Lottia gigantea</name>
    <name type="common">Giant owl limpet</name>
    <dbReference type="NCBI Taxonomy" id="225164"/>
    <lineage>
        <taxon>Eukaryota</taxon>
        <taxon>Metazoa</taxon>
        <taxon>Spiralia</taxon>
        <taxon>Lophotrochozoa</taxon>
        <taxon>Mollusca</taxon>
        <taxon>Gastropoda</taxon>
        <taxon>Patellogastropoda</taxon>
        <taxon>Lottioidea</taxon>
        <taxon>Lottiidae</taxon>
        <taxon>Lottia</taxon>
    </lineage>
</organism>